<evidence type="ECO:0000313" key="9">
    <source>
        <dbReference type="Proteomes" id="UP001500220"/>
    </source>
</evidence>
<comment type="caution">
    <text evidence="7">The sequence shown here is derived from an EMBL/GenBank/DDBJ whole genome shotgun (WGS) entry which is preliminary data.</text>
</comment>
<dbReference type="Proteomes" id="UP001500220">
    <property type="component" value="Unassembled WGS sequence"/>
</dbReference>
<dbReference type="Proteomes" id="UP000597989">
    <property type="component" value="Unassembled WGS sequence"/>
</dbReference>
<dbReference type="EMBL" id="BAAAHC010000011">
    <property type="protein sequence ID" value="GAA0526724.1"/>
    <property type="molecule type" value="Genomic_DNA"/>
</dbReference>
<dbReference type="Gene3D" id="3.40.630.190">
    <property type="entry name" value="LCP protein"/>
    <property type="match status" value="1"/>
</dbReference>
<dbReference type="InterPro" id="IPR050922">
    <property type="entry name" value="LytR/CpsA/Psr_CW_biosynth"/>
</dbReference>
<reference evidence="6 9" key="2">
    <citation type="journal article" date="2019" name="Int. J. Syst. Evol. Microbiol.">
        <title>The Global Catalogue of Microorganisms (GCM) 10K type strain sequencing project: providing services to taxonomists for standard genome sequencing and annotation.</title>
        <authorList>
            <consortium name="The Broad Institute Genomics Platform"/>
            <consortium name="The Broad Institute Genome Sequencing Center for Infectious Disease"/>
            <person name="Wu L."/>
            <person name="Ma J."/>
        </authorList>
    </citation>
    <scope>NUCLEOTIDE SEQUENCE [LARGE SCALE GENOMIC DNA]</scope>
    <source>
        <strain evidence="6 9">JCM 10664</strain>
    </source>
</reference>
<evidence type="ECO:0000313" key="7">
    <source>
        <dbReference type="EMBL" id="GGI77188.1"/>
    </source>
</evidence>
<accession>A0A917JPM1</accession>
<keyword evidence="9" id="KW-1185">Reference proteome</keyword>
<reference evidence="7" key="3">
    <citation type="submission" date="2020-09" db="EMBL/GenBank/DDBJ databases">
        <authorList>
            <person name="Sun Q."/>
            <person name="Zhou Y."/>
        </authorList>
    </citation>
    <scope>NUCLEOTIDE SEQUENCE</scope>
    <source>
        <strain evidence="7">CGMCC 4.7206</strain>
    </source>
</reference>
<proteinExistence type="inferred from homology"/>
<dbReference type="Pfam" id="PF13399">
    <property type="entry name" value="LytR_C"/>
    <property type="match status" value="1"/>
</dbReference>
<dbReference type="PANTHER" id="PTHR33392:SF6">
    <property type="entry name" value="POLYISOPRENYL-TEICHOIC ACID--PEPTIDOGLYCAN TEICHOIC ACID TRANSFERASE TAGU"/>
    <property type="match status" value="1"/>
</dbReference>
<dbReference type="PANTHER" id="PTHR33392">
    <property type="entry name" value="POLYISOPRENYL-TEICHOIC ACID--PEPTIDOGLYCAN TEICHOIC ACID TRANSFERASE TAGU"/>
    <property type="match status" value="1"/>
</dbReference>
<dbReference type="InterPro" id="IPR027381">
    <property type="entry name" value="LytR/CpsA/Psr_C"/>
</dbReference>
<gene>
    <name evidence="6" type="ORF">GCM10009545_31360</name>
    <name evidence="7" type="ORF">GCM10011581_12830</name>
</gene>
<feature type="transmembrane region" description="Helical" evidence="3">
    <location>
        <begin position="95"/>
        <end position="119"/>
    </location>
</feature>
<name>A0A917JPM1_9PSEU</name>
<evidence type="ECO:0000313" key="8">
    <source>
        <dbReference type="Proteomes" id="UP000597989"/>
    </source>
</evidence>
<dbReference type="InterPro" id="IPR004474">
    <property type="entry name" value="LytR_CpsA_psr"/>
</dbReference>
<dbReference type="AlphaFoldDB" id="A0A917JPM1"/>
<feature type="compositionally biased region" description="Gly residues" evidence="2">
    <location>
        <begin position="24"/>
        <end position="38"/>
    </location>
</feature>
<keyword evidence="3" id="KW-1133">Transmembrane helix</keyword>
<evidence type="ECO:0000313" key="6">
    <source>
        <dbReference type="EMBL" id="GAA0526724.1"/>
    </source>
</evidence>
<dbReference type="EMBL" id="BMMT01000003">
    <property type="protein sequence ID" value="GGI77188.1"/>
    <property type="molecule type" value="Genomic_DNA"/>
</dbReference>
<sequence>MEDRPRWPGGPQGQPGRPVPPRGPGGQGRAGGVGGNPPGGRRSGRAGSAPPPGGPGRKAAQGDARRRPATRKGQEELPPEDDIWERRPKRRGARYAGRTLFALLSVLVLSTTGFGWAMFRPGAGSTSTADVIRRGLSAPDGATDILLIGNDSRTDAFGNPLPDEVLRELRTSYDGGDLTDAIILMRIPNGGQSASAMSFPRDTLVDIGLGEGKTKLTETLNRGKQAEIAKLRRQGITDEKELAQKGGQAGRALLRQTIENLTGVTIDHYAEVNLLGFYEITKAVGGVEVCLKKDTKDSYSGANFRKGVQTIQGGDALAFVRQRHGLINELDRGKRQQAFLSALARKILSTGTLANPAKLTALVNAIQKSITLDPALANDILGFAQQMQGIAGGNVQFYTAPVHLVGKSGEEDVTINIAETRQFTADLLLSPQERQRKIAARQARASITVSVFNASGVRGLAARVLDEVSAQGFKAGGGSNAEARNGSVIYFAPGEDAIAAQLADLLGGLPTEARSSVHPGSVQVYLGKDYKGPGAQNFAGPRTVRLDGPRQAAAPLHTQQEDAAEQPITAGGIVCVN</sequence>
<dbReference type="Pfam" id="PF03816">
    <property type="entry name" value="LytR_cpsA_psr"/>
    <property type="match status" value="1"/>
</dbReference>
<evidence type="ECO:0000256" key="3">
    <source>
        <dbReference type="SAM" id="Phobius"/>
    </source>
</evidence>
<keyword evidence="3" id="KW-0812">Transmembrane</keyword>
<organism evidence="7 8">
    <name type="scientific">Saccharopolyspora thermophila</name>
    <dbReference type="NCBI Taxonomy" id="89367"/>
    <lineage>
        <taxon>Bacteria</taxon>
        <taxon>Bacillati</taxon>
        <taxon>Actinomycetota</taxon>
        <taxon>Actinomycetes</taxon>
        <taxon>Pseudonocardiales</taxon>
        <taxon>Pseudonocardiaceae</taxon>
        <taxon>Saccharopolyspora</taxon>
    </lineage>
</organism>
<protein>
    <submittedName>
        <fullName evidence="6">LCP family protein</fullName>
    </submittedName>
    <submittedName>
        <fullName evidence="7">LytTR family transcriptional regulator</fullName>
    </submittedName>
</protein>
<evidence type="ECO:0000256" key="2">
    <source>
        <dbReference type="SAM" id="MobiDB-lite"/>
    </source>
</evidence>
<comment type="similarity">
    <text evidence="1">Belongs to the LytR/CpsA/Psr (LCP) family.</text>
</comment>
<evidence type="ECO:0000259" key="5">
    <source>
        <dbReference type="Pfam" id="PF13399"/>
    </source>
</evidence>
<dbReference type="Gene3D" id="3.30.70.2390">
    <property type="match status" value="1"/>
</dbReference>
<evidence type="ECO:0000256" key="1">
    <source>
        <dbReference type="ARBA" id="ARBA00006068"/>
    </source>
</evidence>
<feature type="region of interest" description="Disordered" evidence="2">
    <location>
        <begin position="1"/>
        <end position="85"/>
    </location>
</feature>
<feature type="domain" description="LytR/CpsA/Psr regulator C-terminal" evidence="5">
    <location>
        <begin position="446"/>
        <end position="530"/>
    </location>
</feature>
<reference evidence="6" key="4">
    <citation type="submission" date="2023-12" db="EMBL/GenBank/DDBJ databases">
        <authorList>
            <person name="Sun Q."/>
            <person name="Inoue M."/>
        </authorList>
    </citation>
    <scope>NUCLEOTIDE SEQUENCE</scope>
    <source>
        <strain evidence="6">JCM 10664</strain>
    </source>
</reference>
<reference evidence="7 8" key="1">
    <citation type="journal article" date="2014" name="Int. J. Syst. Evol. Microbiol.">
        <title>Complete genome sequence of Corynebacterium casei LMG S-19264T (=DSM 44701T), isolated from a smear-ripened cheese.</title>
        <authorList>
            <consortium name="US DOE Joint Genome Institute (JGI-PGF)"/>
            <person name="Walter F."/>
            <person name="Albersmeier A."/>
            <person name="Kalinowski J."/>
            <person name="Ruckert C."/>
        </authorList>
    </citation>
    <scope>NUCLEOTIDE SEQUENCE [LARGE SCALE GENOMIC DNA]</scope>
    <source>
        <strain evidence="7 8">CGMCC 4.7206</strain>
    </source>
</reference>
<keyword evidence="3" id="KW-0472">Membrane</keyword>
<evidence type="ECO:0000259" key="4">
    <source>
        <dbReference type="Pfam" id="PF03816"/>
    </source>
</evidence>
<dbReference type="NCBIfam" id="TIGR00350">
    <property type="entry name" value="lytR_cpsA_psr"/>
    <property type="match status" value="1"/>
</dbReference>
<feature type="domain" description="Cell envelope-related transcriptional attenuator" evidence="4">
    <location>
        <begin position="179"/>
        <end position="348"/>
    </location>
</feature>